<reference evidence="1" key="1">
    <citation type="submission" date="2014-12" db="EMBL/GenBank/DDBJ databases">
        <title>Insight into the proteome of Arion vulgaris.</title>
        <authorList>
            <person name="Aradska J."/>
            <person name="Bulat T."/>
            <person name="Smidak R."/>
            <person name="Sarate P."/>
            <person name="Gangsoo J."/>
            <person name="Sialana F."/>
            <person name="Bilban M."/>
            <person name="Lubec G."/>
        </authorList>
    </citation>
    <scope>NUCLEOTIDE SEQUENCE</scope>
    <source>
        <tissue evidence="1">Skin</tissue>
    </source>
</reference>
<organism evidence="1">
    <name type="scientific">Arion vulgaris</name>
    <dbReference type="NCBI Taxonomy" id="1028688"/>
    <lineage>
        <taxon>Eukaryota</taxon>
        <taxon>Metazoa</taxon>
        <taxon>Spiralia</taxon>
        <taxon>Lophotrochozoa</taxon>
        <taxon>Mollusca</taxon>
        <taxon>Gastropoda</taxon>
        <taxon>Heterobranchia</taxon>
        <taxon>Euthyneura</taxon>
        <taxon>Panpulmonata</taxon>
        <taxon>Eupulmonata</taxon>
        <taxon>Stylommatophora</taxon>
        <taxon>Helicina</taxon>
        <taxon>Arionoidea</taxon>
        <taxon>Arionidae</taxon>
        <taxon>Arion</taxon>
    </lineage>
</organism>
<evidence type="ECO:0000313" key="1">
    <source>
        <dbReference type="EMBL" id="CEK55779.1"/>
    </source>
</evidence>
<sequence>SMRSSTKLSFSIESILATPFVATSGTSNTNSDGNYWAGIKSSFKCHQREPPTELGNMLISRYCSMS</sequence>
<feature type="non-terminal residue" evidence="1">
    <location>
        <position position="66"/>
    </location>
</feature>
<gene>
    <name evidence="1" type="primary">ORF26034</name>
</gene>
<proteinExistence type="predicted"/>
<feature type="non-terminal residue" evidence="1">
    <location>
        <position position="1"/>
    </location>
</feature>
<dbReference type="AlphaFoldDB" id="A0A0B6YHZ4"/>
<accession>A0A0B6YHZ4</accession>
<protein>
    <submittedName>
        <fullName evidence="1">Uncharacterized protein</fullName>
    </submittedName>
</protein>
<name>A0A0B6YHZ4_9EUPU</name>
<dbReference type="EMBL" id="HACG01008914">
    <property type="protein sequence ID" value="CEK55779.1"/>
    <property type="molecule type" value="Transcribed_RNA"/>
</dbReference>